<sequence length="169" mass="19782">MNQKVLQCHSRGDKRYSPFCCNVKAFGENRSIENHYQSTKLFQTPKGLIQARDWREAKLYQKPINKGGEGYERVAFVLPNGLELGNSNNKVNDLIIQYYIAIWWKYLRSHPELIQHAQKFDEFTDPFKGKFPFCQADVIRLVAHDGVNALKPMCKEILELIKEHKLKNR</sequence>
<dbReference type="AlphaFoldDB" id="K9VVR3"/>
<proteinExistence type="predicted"/>
<accession>K9VVR3</accession>
<name>K9VVR3_9CYAN</name>
<dbReference type="HOGENOM" id="CLU_1793084_0_0_3"/>
<dbReference type="STRING" id="1173022.Cri9333_0624"/>
<gene>
    <name evidence="1" type="ORF">Cri9333_0624</name>
</gene>
<evidence type="ECO:0000313" key="1">
    <source>
        <dbReference type="EMBL" id="AFZ11567.1"/>
    </source>
</evidence>
<evidence type="ECO:0000313" key="2">
    <source>
        <dbReference type="Proteomes" id="UP000010472"/>
    </source>
</evidence>
<protein>
    <submittedName>
        <fullName evidence="1">Uncharacterized protein</fullName>
    </submittedName>
</protein>
<reference evidence="1 2" key="1">
    <citation type="submission" date="2012-06" db="EMBL/GenBank/DDBJ databases">
        <title>Finished chromosome of genome of Crinalium epipsammum PCC 9333.</title>
        <authorList>
            <consortium name="US DOE Joint Genome Institute"/>
            <person name="Gugger M."/>
            <person name="Coursin T."/>
            <person name="Rippka R."/>
            <person name="Tandeau De Marsac N."/>
            <person name="Huntemann M."/>
            <person name="Wei C.-L."/>
            <person name="Han J."/>
            <person name="Detter J.C."/>
            <person name="Han C."/>
            <person name="Tapia R."/>
            <person name="Davenport K."/>
            <person name="Daligault H."/>
            <person name="Erkkila T."/>
            <person name="Gu W."/>
            <person name="Munk A.C.C."/>
            <person name="Teshima H."/>
            <person name="Xu Y."/>
            <person name="Chain P."/>
            <person name="Chen A."/>
            <person name="Krypides N."/>
            <person name="Mavromatis K."/>
            <person name="Markowitz V."/>
            <person name="Szeto E."/>
            <person name="Ivanova N."/>
            <person name="Mikhailova N."/>
            <person name="Ovchinnikova G."/>
            <person name="Pagani I."/>
            <person name="Pati A."/>
            <person name="Goodwin L."/>
            <person name="Peters L."/>
            <person name="Pitluck S."/>
            <person name="Woyke T."/>
            <person name="Kerfeld C."/>
        </authorList>
    </citation>
    <scope>NUCLEOTIDE SEQUENCE [LARGE SCALE GENOMIC DNA]</scope>
    <source>
        <strain evidence="1 2">PCC 9333</strain>
    </source>
</reference>
<organism evidence="1 2">
    <name type="scientific">Crinalium epipsammum PCC 9333</name>
    <dbReference type="NCBI Taxonomy" id="1173022"/>
    <lineage>
        <taxon>Bacteria</taxon>
        <taxon>Bacillati</taxon>
        <taxon>Cyanobacteriota</taxon>
        <taxon>Cyanophyceae</taxon>
        <taxon>Gomontiellales</taxon>
        <taxon>Gomontiellaceae</taxon>
        <taxon>Crinalium</taxon>
    </lineage>
</organism>
<dbReference type="Proteomes" id="UP000010472">
    <property type="component" value="Chromosome"/>
</dbReference>
<dbReference type="RefSeq" id="WP_015201701.1">
    <property type="nucleotide sequence ID" value="NC_019753.1"/>
</dbReference>
<dbReference type="EMBL" id="CP003620">
    <property type="protein sequence ID" value="AFZ11567.1"/>
    <property type="molecule type" value="Genomic_DNA"/>
</dbReference>
<dbReference type="OrthoDB" id="8018999at2"/>
<keyword evidence="2" id="KW-1185">Reference proteome</keyword>
<dbReference type="KEGG" id="cep:Cri9333_0624"/>